<dbReference type="PANTHER" id="PTHR22605:SF1">
    <property type="entry name" value="RZ-TYPE DOMAIN-CONTAINING PROTEIN"/>
    <property type="match status" value="1"/>
</dbReference>
<organism evidence="2 3">
    <name type="scientific">Gigaspora margarita</name>
    <dbReference type="NCBI Taxonomy" id="4874"/>
    <lineage>
        <taxon>Eukaryota</taxon>
        <taxon>Fungi</taxon>
        <taxon>Fungi incertae sedis</taxon>
        <taxon>Mucoromycota</taxon>
        <taxon>Glomeromycotina</taxon>
        <taxon>Glomeromycetes</taxon>
        <taxon>Diversisporales</taxon>
        <taxon>Gigasporaceae</taxon>
        <taxon>Gigaspora</taxon>
    </lineage>
</organism>
<dbReference type="Proteomes" id="UP000789901">
    <property type="component" value="Unassembled WGS sequence"/>
</dbReference>
<name>A0ABN7UYC5_GIGMA</name>
<keyword evidence="1" id="KW-0812">Transmembrane</keyword>
<gene>
    <name evidence="2" type="ORF">GMARGA_LOCUS11638</name>
</gene>
<comment type="caution">
    <text evidence="2">The sequence shown here is derived from an EMBL/GenBank/DDBJ whole genome shotgun (WGS) entry which is preliminary data.</text>
</comment>
<dbReference type="InterPro" id="IPR031248">
    <property type="entry name" value="RNF213"/>
</dbReference>
<keyword evidence="1" id="KW-1133">Transmembrane helix</keyword>
<proteinExistence type="predicted"/>
<evidence type="ECO:0000313" key="3">
    <source>
        <dbReference type="Proteomes" id="UP000789901"/>
    </source>
</evidence>
<dbReference type="EMBL" id="CAJVQB010006870">
    <property type="protein sequence ID" value="CAG8693022.1"/>
    <property type="molecule type" value="Genomic_DNA"/>
</dbReference>
<feature type="transmembrane region" description="Helical" evidence="1">
    <location>
        <begin position="134"/>
        <end position="151"/>
    </location>
</feature>
<keyword evidence="1" id="KW-0472">Membrane</keyword>
<feature type="non-terminal residue" evidence="2">
    <location>
        <position position="1"/>
    </location>
</feature>
<evidence type="ECO:0000313" key="2">
    <source>
        <dbReference type="EMBL" id="CAG8693022.1"/>
    </source>
</evidence>
<accession>A0ABN7UYC5</accession>
<reference evidence="2 3" key="1">
    <citation type="submission" date="2021-06" db="EMBL/GenBank/DDBJ databases">
        <authorList>
            <person name="Kallberg Y."/>
            <person name="Tangrot J."/>
            <person name="Rosling A."/>
        </authorList>
    </citation>
    <scope>NUCLEOTIDE SEQUENCE [LARGE SCALE GENOMIC DNA]</scope>
    <source>
        <strain evidence="2 3">120-4 pot B 10/14</strain>
    </source>
</reference>
<sequence length="152" mass="16572">DSQLAKYEALLENGLAITICIPTRIPVSIISMPGSSRLLAICFVGQNLCGPNSNDELPQLYLIPHQGSFSFTSEEILGFSKSSKFSRNKEFSVISVVLLDKVGLAETIITTSNCIITIRNIAKNGEQSTKDSQFLTGFLVPIFCIFAVSYLC</sequence>
<dbReference type="PANTHER" id="PTHR22605">
    <property type="entry name" value="RZ-TYPE DOMAIN-CONTAINING PROTEIN"/>
    <property type="match status" value="1"/>
</dbReference>
<protein>
    <submittedName>
        <fullName evidence="2">45290_t:CDS:1</fullName>
    </submittedName>
</protein>
<keyword evidence="3" id="KW-1185">Reference proteome</keyword>
<evidence type="ECO:0000256" key="1">
    <source>
        <dbReference type="SAM" id="Phobius"/>
    </source>
</evidence>